<proteinExistence type="predicted"/>
<organism evidence="2">
    <name type="scientific">marine sediment metagenome</name>
    <dbReference type="NCBI Taxonomy" id="412755"/>
    <lineage>
        <taxon>unclassified sequences</taxon>
        <taxon>metagenomes</taxon>
        <taxon>ecological metagenomes</taxon>
    </lineage>
</organism>
<gene>
    <name evidence="2" type="ORF">LCGC14_1872130</name>
</gene>
<evidence type="ECO:0000313" key="2">
    <source>
        <dbReference type="EMBL" id="KKL93693.1"/>
    </source>
</evidence>
<keyword evidence="1" id="KW-0472">Membrane</keyword>
<protein>
    <submittedName>
        <fullName evidence="2">Uncharacterized protein</fullName>
    </submittedName>
</protein>
<comment type="caution">
    <text evidence="2">The sequence shown here is derived from an EMBL/GenBank/DDBJ whole genome shotgun (WGS) entry which is preliminary data.</text>
</comment>
<sequence>MTELSSGPVVKVKPQSNIYTLLLVVAIVCLAVTVGVVVNDLMSNYGLTFQELFTGQEIPPT</sequence>
<name>A0A0F9G4R9_9ZZZZ</name>
<dbReference type="AlphaFoldDB" id="A0A0F9G4R9"/>
<dbReference type="EMBL" id="LAZR01019119">
    <property type="protein sequence ID" value="KKL93693.1"/>
    <property type="molecule type" value="Genomic_DNA"/>
</dbReference>
<evidence type="ECO:0000256" key="1">
    <source>
        <dbReference type="SAM" id="Phobius"/>
    </source>
</evidence>
<feature type="transmembrane region" description="Helical" evidence="1">
    <location>
        <begin position="18"/>
        <end position="38"/>
    </location>
</feature>
<accession>A0A0F9G4R9</accession>
<keyword evidence="1" id="KW-0812">Transmembrane</keyword>
<reference evidence="2" key="1">
    <citation type="journal article" date="2015" name="Nature">
        <title>Complex archaea that bridge the gap between prokaryotes and eukaryotes.</title>
        <authorList>
            <person name="Spang A."/>
            <person name="Saw J.H."/>
            <person name="Jorgensen S.L."/>
            <person name="Zaremba-Niedzwiedzka K."/>
            <person name="Martijn J."/>
            <person name="Lind A.E."/>
            <person name="van Eijk R."/>
            <person name="Schleper C."/>
            <person name="Guy L."/>
            <person name="Ettema T.J."/>
        </authorList>
    </citation>
    <scope>NUCLEOTIDE SEQUENCE</scope>
</reference>
<keyword evidence="1" id="KW-1133">Transmembrane helix</keyword>